<reference evidence="2 3" key="2">
    <citation type="journal article" date="2009" name="PLoS ONE">
        <title>An integrated genetic and cytogenetic map of the cucumber genome.</title>
        <authorList>
            <person name="Ren Y."/>
            <person name="Zhang Z."/>
            <person name="Liu J."/>
            <person name="Staub J.E."/>
            <person name="Han Y."/>
            <person name="Cheng Z."/>
            <person name="Li X."/>
            <person name="Lu J."/>
            <person name="Miao H."/>
            <person name="Kang H."/>
            <person name="Xie B."/>
            <person name="Gu X."/>
            <person name="Wang X."/>
            <person name="Du Y."/>
            <person name="Jin W."/>
            <person name="Huang S."/>
        </authorList>
    </citation>
    <scope>NUCLEOTIDE SEQUENCE [LARGE SCALE GENOMIC DNA]</scope>
    <source>
        <strain evidence="3">cv. 9930</strain>
    </source>
</reference>
<evidence type="ECO:0000313" key="3">
    <source>
        <dbReference type="Proteomes" id="UP000029981"/>
    </source>
</evidence>
<dbReference type="Proteomes" id="UP000029981">
    <property type="component" value="Chromosome 7"/>
</dbReference>
<dbReference type="EMBL" id="CM002928">
    <property type="protein sequence ID" value="KGN44645.1"/>
    <property type="molecule type" value="Genomic_DNA"/>
</dbReference>
<reference evidence="2 3" key="1">
    <citation type="journal article" date="2009" name="Nat. Genet.">
        <title>The genome of the cucumber, Cucumis sativus L.</title>
        <authorList>
            <person name="Huang S."/>
            <person name="Li R."/>
            <person name="Zhang Z."/>
            <person name="Li L."/>
            <person name="Gu X."/>
            <person name="Fan W."/>
            <person name="Lucas W.J."/>
            <person name="Wang X."/>
            <person name="Xie B."/>
            <person name="Ni P."/>
            <person name="Ren Y."/>
            <person name="Zhu H."/>
            <person name="Li J."/>
            <person name="Lin K."/>
            <person name="Jin W."/>
            <person name="Fei Z."/>
            <person name="Li G."/>
            <person name="Staub J."/>
            <person name="Kilian A."/>
            <person name="van der Vossen E.A."/>
            <person name="Wu Y."/>
            <person name="Guo J."/>
            <person name="He J."/>
            <person name="Jia Z."/>
            <person name="Ren Y."/>
            <person name="Tian G."/>
            <person name="Lu Y."/>
            <person name="Ruan J."/>
            <person name="Qian W."/>
            <person name="Wang M."/>
            <person name="Huang Q."/>
            <person name="Li B."/>
            <person name="Xuan Z."/>
            <person name="Cao J."/>
            <person name="Asan"/>
            <person name="Wu Z."/>
            <person name="Zhang J."/>
            <person name="Cai Q."/>
            <person name="Bai Y."/>
            <person name="Zhao B."/>
            <person name="Han Y."/>
            <person name="Li Y."/>
            <person name="Li X."/>
            <person name="Wang S."/>
            <person name="Shi Q."/>
            <person name="Liu S."/>
            <person name="Cho W.K."/>
            <person name="Kim J.Y."/>
            <person name="Xu Y."/>
            <person name="Heller-Uszynska K."/>
            <person name="Miao H."/>
            <person name="Cheng Z."/>
            <person name="Zhang S."/>
            <person name="Wu J."/>
            <person name="Yang Y."/>
            <person name="Kang H."/>
            <person name="Li M."/>
            <person name="Liang H."/>
            <person name="Ren X."/>
            <person name="Shi Z."/>
            <person name="Wen M."/>
            <person name="Jian M."/>
            <person name="Yang H."/>
            <person name="Zhang G."/>
            <person name="Yang Z."/>
            <person name="Chen R."/>
            <person name="Liu S."/>
            <person name="Li J."/>
            <person name="Ma L."/>
            <person name="Liu H."/>
            <person name="Zhou Y."/>
            <person name="Zhao J."/>
            <person name="Fang X."/>
            <person name="Li G."/>
            <person name="Fang L."/>
            <person name="Li Y."/>
            <person name="Liu D."/>
            <person name="Zheng H."/>
            <person name="Zhang Y."/>
            <person name="Qin N."/>
            <person name="Li Z."/>
            <person name="Yang G."/>
            <person name="Yang S."/>
            <person name="Bolund L."/>
            <person name="Kristiansen K."/>
            <person name="Zheng H."/>
            <person name="Li S."/>
            <person name="Zhang X."/>
            <person name="Yang H."/>
            <person name="Wang J."/>
            <person name="Sun R."/>
            <person name="Zhang B."/>
            <person name="Jiang S."/>
            <person name="Wang J."/>
            <person name="Du Y."/>
            <person name="Li S."/>
        </authorList>
    </citation>
    <scope>NUCLEOTIDE SEQUENCE [LARGE SCALE GENOMIC DNA]</scope>
    <source>
        <strain evidence="3">cv. 9930</strain>
    </source>
</reference>
<reference evidence="2 3" key="4">
    <citation type="journal article" date="2011" name="BMC Genomics">
        <title>RNA-Seq improves annotation of protein-coding genes in the cucumber genome.</title>
        <authorList>
            <person name="Li Z."/>
            <person name="Zhang Z."/>
            <person name="Yan P."/>
            <person name="Huang S."/>
            <person name="Fei Z."/>
            <person name="Lin K."/>
        </authorList>
    </citation>
    <scope>NUCLEOTIDE SEQUENCE [LARGE SCALE GENOMIC DNA]</scope>
    <source>
        <strain evidence="3">cv. 9930</strain>
    </source>
</reference>
<feature type="region of interest" description="Disordered" evidence="1">
    <location>
        <begin position="32"/>
        <end position="94"/>
    </location>
</feature>
<reference evidence="2 3" key="3">
    <citation type="journal article" date="2010" name="BMC Genomics">
        <title>Transcriptome sequencing and comparative analysis of cucumber flowers with different sex types.</title>
        <authorList>
            <person name="Guo S."/>
            <person name="Zheng Y."/>
            <person name="Joung J.G."/>
            <person name="Liu S."/>
            <person name="Zhang Z."/>
            <person name="Crasta O.R."/>
            <person name="Sobral B.W."/>
            <person name="Xu Y."/>
            <person name="Huang S."/>
            <person name="Fei Z."/>
        </authorList>
    </citation>
    <scope>NUCLEOTIDE SEQUENCE [LARGE SCALE GENOMIC DNA]</scope>
    <source>
        <strain evidence="3">cv. 9930</strain>
    </source>
</reference>
<gene>
    <name evidence="2" type="ORF">Csa_7G356030</name>
</gene>
<evidence type="ECO:0000256" key="1">
    <source>
        <dbReference type="SAM" id="MobiDB-lite"/>
    </source>
</evidence>
<feature type="compositionally biased region" description="Low complexity" evidence="1">
    <location>
        <begin position="41"/>
        <end position="64"/>
    </location>
</feature>
<dbReference type="AlphaFoldDB" id="A0A0A0K4M4"/>
<sequence>MKPYSHLHARLPHNIGELPLLRTDRRLPHNTEQRTANGFHTTNASTRQTASTRRTASTRQTTSTVNDFHDKRLPRRTSSARRTTSAFKGMSNEKLRVTLVCSRQ</sequence>
<protein>
    <submittedName>
        <fullName evidence="2">Uncharacterized protein</fullName>
    </submittedName>
</protein>
<dbReference type="Gramene" id="KGN44645">
    <property type="protein sequence ID" value="KGN44645"/>
    <property type="gene ID" value="Csa_7G356030"/>
</dbReference>
<evidence type="ECO:0000313" key="2">
    <source>
        <dbReference type="EMBL" id="KGN44645.1"/>
    </source>
</evidence>
<organism evidence="2 3">
    <name type="scientific">Cucumis sativus</name>
    <name type="common">Cucumber</name>
    <dbReference type="NCBI Taxonomy" id="3659"/>
    <lineage>
        <taxon>Eukaryota</taxon>
        <taxon>Viridiplantae</taxon>
        <taxon>Streptophyta</taxon>
        <taxon>Embryophyta</taxon>
        <taxon>Tracheophyta</taxon>
        <taxon>Spermatophyta</taxon>
        <taxon>Magnoliopsida</taxon>
        <taxon>eudicotyledons</taxon>
        <taxon>Gunneridae</taxon>
        <taxon>Pentapetalae</taxon>
        <taxon>rosids</taxon>
        <taxon>fabids</taxon>
        <taxon>Cucurbitales</taxon>
        <taxon>Cucurbitaceae</taxon>
        <taxon>Benincaseae</taxon>
        <taxon>Cucumis</taxon>
    </lineage>
</organism>
<keyword evidence="3" id="KW-1185">Reference proteome</keyword>
<accession>A0A0A0K4M4</accession>
<proteinExistence type="predicted"/>
<name>A0A0A0K4M4_CUCSA</name>